<keyword evidence="1" id="KW-0723">Serine/threonine-protein kinase</keyword>
<dbReference type="CDD" id="cd14017">
    <property type="entry name" value="STKc_TTBK"/>
    <property type="match status" value="1"/>
</dbReference>
<dbReference type="Proteomes" id="UP001176961">
    <property type="component" value="Unassembled WGS sequence"/>
</dbReference>
<dbReference type="AlphaFoldDB" id="A0AA36GHQ3"/>
<dbReference type="InterPro" id="IPR011009">
    <property type="entry name" value="Kinase-like_dom_sf"/>
</dbReference>
<evidence type="ECO:0000256" key="1">
    <source>
        <dbReference type="ARBA" id="ARBA00022527"/>
    </source>
</evidence>
<evidence type="ECO:0000256" key="5">
    <source>
        <dbReference type="ARBA" id="ARBA00022840"/>
    </source>
</evidence>
<dbReference type="GO" id="GO:0015630">
    <property type="term" value="C:microtubule cytoskeleton"/>
    <property type="evidence" value="ECO:0007669"/>
    <property type="project" value="UniProtKB-ARBA"/>
</dbReference>
<dbReference type="InterPro" id="IPR047916">
    <property type="entry name" value="TTBK_Asator-like_STKc"/>
</dbReference>
<keyword evidence="4" id="KW-0418">Kinase</keyword>
<dbReference type="FunFam" id="3.30.200.20:FF:000358">
    <property type="entry name" value="Tau tubulin kinase 2b"/>
    <property type="match status" value="1"/>
</dbReference>
<organism evidence="10 11">
    <name type="scientific">Cylicocyclus nassatus</name>
    <name type="common">Nematode worm</name>
    <dbReference type="NCBI Taxonomy" id="53992"/>
    <lineage>
        <taxon>Eukaryota</taxon>
        <taxon>Metazoa</taxon>
        <taxon>Ecdysozoa</taxon>
        <taxon>Nematoda</taxon>
        <taxon>Chromadorea</taxon>
        <taxon>Rhabditida</taxon>
        <taxon>Rhabditina</taxon>
        <taxon>Rhabditomorpha</taxon>
        <taxon>Strongyloidea</taxon>
        <taxon>Strongylidae</taxon>
        <taxon>Cylicocyclus</taxon>
    </lineage>
</organism>
<proteinExistence type="inferred from homology"/>
<evidence type="ECO:0000256" key="8">
    <source>
        <dbReference type="SAM" id="MobiDB-lite"/>
    </source>
</evidence>
<accession>A0AA36GHQ3</accession>
<dbReference type="GO" id="GO:0005524">
    <property type="term" value="F:ATP binding"/>
    <property type="evidence" value="ECO:0007669"/>
    <property type="project" value="UniProtKB-UniRule"/>
</dbReference>
<evidence type="ECO:0000256" key="6">
    <source>
        <dbReference type="ARBA" id="ARBA00061588"/>
    </source>
</evidence>
<dbReference type="SMART" id="SM00220">
    <property type="entry name" value="S_TKc"/>
    <property type="match status" value="1"/>
</dbReference>
<keyword evidence="2" id="KW-0808">Transferase</keyword>
<dbReference type="InterPro" id="IPR000719">
    <property type="entry name" value="Prot_kinase_dom"/>
</dbReference>
<dbReference type="Pfam" id="PF00069">
    <property type="entry name" value="Pkinase"/>
    <property type="match status" value="1"/>
</dbReference>
<feature type="compositionally biased region" description="Basic and acidic residues" evidence="8">
    <location>
        <begin position="651"/>
        <end position="666"/>
    </location>
</feature>
<evidence type="ECO:0000256" key="2">
    <source>
        <dbReference type="ARBA" id="ARBA00022679"/>
    </source>
</evidence>
<dbReference type="PROSITE" id="PS50011">
    <property type="entry name" value="PROTEIN_KINASE_DOM"/>
    <property type="match status" value="1"/>
</dbReference>
<dbReference type="EMBL" id="CATQJL010000001">
    <property type="protein sequence ID" value="CAJ0591863.1"/>
    <property type="molecule type" value="Genomic_DNA"/>
</dbReference>
<feature type="compositionally biased region" description="Polar residues" evidence="8">
    <location>
        <begin position="667"/>
        <end position="676"/>
    </location>
</feature>
<reference evidence="10" key="1">
    <citation type="submission" date="2023-07" db="EMBL/GenBank/DDBJ databases">
        <authorList>
            <consortium name="CYATHOMIX"/>
        </authorList>
    </citation>
    <scope>NUCLEOTIDE SEQUENCE</scope>
    <source>
        <strain evidence="10">N/A</strain>
    </source>
</reference>
<feature type="compositionally biased region" description="Polar residues" evidence="8">
    <location>
        <begin position="724"/>
        <end position="742"/>
    </location>
</feature>
<dbReference type="InterPro" id="IPR017441">
    <property type="entry name" value="Protein_kinase_ATP_BS"/>
</dbReference>
<dbReference type="Gene3D" id="1.10.510.10">
    <property type="entry name" value="Transferase(Phosphotransferase) domain 1"/>
    <property type="match status" value="1"/>
</dbReference>
<sequence>MPFGFSHLSFYLTQFRHGSMQLTQQRLRDATIMTSSSEGEILQVSQVIRERWKIKQKIGGGGFGEIYEAFDIQNHNERVAVKVESSKAAKQVLKMEVAVLRRLQGKKHACKFYGCGRNDKFNYLVMSLQGKNLADLRREAPKQCFSLSTAIRLGVQILNAIREIHSIGFLHRDVKPSNFAMGRSTSTMRKVFMLDFGLARQYLNAKGEIRSPRSAAGFRGTVRYAAVSAHKNKEMGRQDDLWSLFYMMAEFLQGQLPWRKIKDKDEVGRMKEDVDLNVLLEDCPGELFQFAAHLKTLTYPDMPDYDFLESLLIQVINKNAISMDEPYDWELGYENLSGRGRANGNVSARLKSHTTAVIRDQRYENRALDTQAPITMGEDEDEQTNGQCPQIVHNVESGHEKHEKPKYKRHEFLKPKVGMVNMDIIDAVNARLAACDDNVNDNQQQNQHDVEVNFNLPYTVLRPQTGADTSPNRVVVNAIDKTNKSNKSLTISLNKRYNKKLSMTGSSDAAVADELSGVQKTGATSVPSKWHASFDGSCDDVCDMKDVSRTREPSVAVISNNRVIPSSRSDLAANAQPLPPQVLSPANHYSPLAARRPSTKEQQQRGPMHRTHSCGAPQSSSIISHFKGLISTFNNLGCGSRLTRGISVDETARATAEQERERDTSYKMRNSASTGLRISPAVASTKVEATVDTPDYNDDEKEQRRQRRLRRRSIESGIRIPLPSVTNTNNTTAQPVEQSMSPQRHGIVQRSVVHAPAETVLRLHNNGTEEEFRIPLEDNNKPILFYKRKRYQFLNFPRASSKS</sequence>
<comment type="caution">
    <text evidence="10">The sequence shown here is derived from an EMBL/GenBank/DDBJ whole genome shotgun (WGS) entry which is preliminary data.</text>
</comment>
<comment type="similarity">
    <text evidence="6">Belongs to the protein kinase superfamily. CK1 Ser/Thr protein kinase family.</text>
</comment>
<protein>
    <recommendedName>
        <fullName evidence="9">Protein kinase domain-containing protein</fullName>
    </recommendedName>
</protein>
<evidence type="ECO:0000256" key="4">
    <source>
        <dbReference type="ARBA" id="ARBA00022777"/>
    </source>
</evidence>
<dbReference type="PANTHER" id="PTHR11909">
    <property type="entry name" value="CASEIN KINASE-RELATED"/>
    <property type="match status" value="1"/>
</dbReference>
<keyword evidence="11" id="KW-1185">Reference proteome</keyword>
<evidence type="ECO:0000313" key="11">
    <source>
        <dbReference type="Proteomes" id="UP001176961"/>
    </source>
</evidence>
<keyword evidence="5 7" id="KW-0067">ATP-binding</keyword>
<name>A0AA36GHQ3_CYLNA</name>
<dbReference type="PROSITE" id="PS00107">
    <property type="entry name" value="PROTEIN_KINASE_ATP"/>
    <property type="match status" value="1"/>
</dbReference>
<feature type="domain" description="Protein kinase" evidence="9">
    <location>
        <begin position="52"/>
        <end position="308"/>
    </location>
</feature>
<dbReference type="SUPFAM" id="SSF56112">
    <property type="entry name" value="Protein kinase-like (PK-like)"/>
    <property type="match status" value="1"/>
</dbReference>
<feature type="region of interest" description="Disordered" evidence="8">
    <location>
        <begin position="651"/>
        <end position="744"/>
    </location>
</feature>
<evidence type="ECO:0000259" key="9">
    <source>
        <dbReference type="PROSITE" id="PS50011"/>
    </source>
</evidence>
<dbReference type="GO" id="GO:0004674">
    <property type="term" value="F:protein serine/threonine kinase activity"/>
    <property type="evidence" value="ECO:0007669"/>
    <property type="project" value="UniProtKB-KW"/>
</dbReference>
<evidence type="ECO:0000256" key="3">
    <source>
        <dbReference type="ARBA" id="ARBA00022741"/>
    </source>
</evidence>
<evidence type="ECO:0000256" key="7">
    <source>
        <dbReference type="PROSITE-ProRule" id="PRU10141"/>
    </source>
</evidence>
<dbReference type="FunFam" id="1.10.510.10:FF:000481">
    <property type="entry name" value="Asator, isoform D"/>
    <property type="match status" value="1"/>
</dbReference>
<keyword evidence="3 7" id="KW-0547">Nucleotide-binding</keyword>
<gene>
    <name evidence="10" type="ORF">CYNAS_LOCUS3846</name>
</gene>
<evidence type="ECO:0000313" key="10">
    <source>
        <dbReference type="EMBL" id="CAJ0591863.1"/>
    </source>
</evidence>
<dbReference type="InterPro" id="IPR050235">
    <property type="entry name" value="CK1_Ser-Thr_kinase"/>
</dbReference>
<feature type="binding site" evidence="7">
    <location>
        <position position="82"/>
    </location>
    <ligand>
        <name>ATP</name>
        <dbReference type="ChEBI" id="CHEBI:30616"/>
    </ligand>
</feature>
<feature type="region of interest" description="Disordered" evidence="8">
    <location>
        <begin position="594"/>
        <end position="619"/>
    </location>
</feature>